<dbReference type="OrthoDB" id="2675985at2"/>
<evidence type="ECO:0000313" key="2">
    <source>
        <dbReference type="EMBL" id="OBR63572.1"/>
    </source>
</evidence>
<evidence type="ECO:0000313" key="3">
    <source>
        <dbReference type="Proteomes" id="UP000092024"/>
    </source>
</evidence>
<dbReference type="AlphaFoldDB" id="A0A1A5YDB9"/>
<dbReference type="STRING" id="1844972.A7K91_06370"/>
<proteinExistence type="predicted"/>
<keyword evidence="3" id="KW-1185">Reference proteome</keyword>
<protein>
    <submittedName>
        <fullName evidence="2">Uncharacterized protein</fullName>
    </submittedName>
</protein>
<keyword evidence="1" id="KW-0732">Signal</keyword>
<dbReference type="Proteomes" id="UP000092024">
    <property type="component" value="Unassembled WGS sequence"/>
</dbReference>
<feature type="chain" id="PRO_5008340280" evidence="1">
    <location>
        <begin position="30"/>
        <end position="835"/>
    </location>
</feature>
<dbReference type="EMBL" id="LYPA01000071">
    <property type="protein sequence ID" value="OBR63572.1"/>
    <property type="molecule type" value="Genomic_DNA"/>
</dbReference>
<organism evidence="2 3">
    <name type="scientific">Paenibacillus oryzae</name>
    <dbReference type="NCBI Taxonomy" id="1844972"/>
    <lineage>
        <taxon>Bacteria</taxon>
        <taxon>Bacillati</taxon>
        <taxon>Bacillota</taxon>
        <taxon>Bacilli</taxon>
        <taxon>Bacillales</taxon>
        <taxon>Paenibacillaceae</taxon>
        <taxon>Paenibacillus</taxon>
    </lineage>
</organism>
<comment type="caution">
    <text evidence="2">The sequence shown here is derived from an EMBL/GenBank/DDBJ whole genome shotgun (WGS) entry which is preliminary data.</text>
</comment>
<name>A0A1A5YDB9_9BACL</name>
<accession>A0A1A5YDB9</accession>
<gene>
    <name evidence="2" type="ORF">A7K91_06370</name>
</gene>
<reference evidence="2 3" key="1">
    <citation type="submission" date="2016-05" db="EMBL/GenBank/DDBJ databases">
        <title>Paenibacillus oryzae. sp. nov., isolated from the rice root.</title>
        <authorList>
            <person name="Zhang J."/>
            <person name="Zhang X."/>
        </authorList>
    </citation>
    <scope>NUCLEOTIDE SEQUENCE [LARGE SCALE GENOMIC DNA]</scope>
    <source>
        <strain evidence="2 3">1DrF-4</strain>
    </source>
</reference>
<sequence length="835" mass="92330">MKKVSVVTASILVASSLVLSNVHPVVVSAASSTKPAATQAAMKAFKGAELKTFSITSKSSIQIKDVYFKYGSKEKQAFFTVVVHNGDNTPIDFMDYWVELTTKSGAKYPVKSYTATGSSKSVQVPAQTTREFTFYSQIDSKLNYSDLIFKVVKWDFSLPGYTRTVGQVNVTSAYQNAVPANSYYVQSMDNNTIKSYLTAGTFFNMGTTNQAQFELNLENTGLFEYTLPDYQFYLRTKAGLVIRLAKDQITETVVAPGEKVKYTLRTSLKNTINLTDAQLLVTVIDAESKLEIPKSVYTISWNNKNNITVEPNKAASININGINIKASIENIYTDYSGSQNNVVLTTKWMNSGKEPVALPAYKFEIMAKDGVRYPVQLMETATDIQLAPGLDKEIALQASLPAALSDGLVLLVKQPKDEKNTMEYVKTAMKLAKLQETKGVQSKIYKSEKGSYEIKVSQAERLPWGNQDMINTFLEVKNTGSKSQSIPDIAALLRLNGQAVEAEKSNLIKLDSSGMLEPSESTRYVLITKVPYTYKFGEISLNLTDKISDTKKQTIGLFKLNEISPLPELSATEVFNIDALGRRSSLQMLNTFVFEGKDDNLLYSEFKYTNKEARFTTLPALKAYFKTSDGQYIDATLTNIKAGLKADGTALVYATAPVPKTFSNQGDVQLIIGEALTANAYSKPEDKADGFVSGKSIILPKTQQAAADTISNLKLEPYEFTLNRLNTMLIDVENVKLEMKYTLEKKSIFDVVEKETKLYFEIANNKNAYGASVTITPKEGEGLETGIEKSVIVPIKGTQLANIVNGGYVLNVYEETDGYKRLLGSKKYGSFQIVR</sequence>
<dbReference type="RefSeq" id="WP_068686026.1">
    <property type="nucleotide sequence ID" value="NZ_LYPA01000071.1"/>
</dbReference>
<feature type="signal peptide" evidence="1">
    <location>
        <begin position="1"/>
        <end position="29"/>
    </location>
</feature>
<evidence type="ECO:0000256" key="1">
    <source>
        <dbReference type="SAM" id="SignalP"/>
    </source>
</evidence>